<feature type="transmembrane region" description="Helical" evidence="1">
    <location>
        <begin position="110"/>
        <end position="132"/>
    </location>
</feature>
<evidence type="ECO:0000256" key="1">
    <source>
        <dbReference type="SAM" id="Phobius"/>
    </source>
</evidence>
<keyword evidence="1" id="KW-0812">Transmembrane</keyword>
<keyword evidence="3" id="KW-1185">Reference proteome</keyword>
<evidence type="ECO:0000313" key="3">
    <source>
        <dbReference type="Proteomes" id="UP000729402"/>
    </source>
</evidence>
<proteinExistence type="predicted"/>
<dbReference type="AlphaFoldDB" id="A0A8J5SBF9"/>
<dbReference type="EMBL" id="JAAALK010000285">
    <property type="protein sequence ID" value="KAG8064872.1"/>
    <property type="molecule type" value="Genomic_DNA"/>
</dbReference>
<dbReference type="OrthoDB" id="444127at2759"/>
<reference evidence="2" key="2">
    <citation type="submission" date="2021-02" db="EMBL/GenBank/DDBJ databases">
        <authorList>
            <person name="Kimball J.A."/>
            <person name="Haas M.W."/>
            <person name="Macchietto M."/>
            <person name="Kono T."/>
            <person name="Duquette J."/>
            <person name="Shao M."/>
        </authorList>
    </citation>
    <scope>NUCLEOTIDE SEQUENCE</scope>
    <source>
        <tissue evidence="2">Fresh leaf tissue</tissue>
    </source>
</reference>
<sequence>MQLRGGATEASFFRDVSRLHAAVGIRFSVGRPVAGFPACARERCGAKTRRFTLVASPTGHGSFFSFPTVVGLGGHGREGGRMGHSIGGEGLALPGHGACTPRIGARAPHVLWWVPYLALAGLQCSLCLLFALDFHTYNADYEYDDASFEKVSRQIYSTFCSSALYSVFPDAQEFLRWLRNNCCTVEIISNAEYHYKNVILSALGLNQPNMRMYEAALEMDDGMAQGHGVMFCALWHEVRSISAPPVLPPVR</sequence>
<gene>
    <name evidence="2" type="ORF">GUJ93_ZPchr0004g38713</name>
</gene>
<keyword evidence="1" id="KW-0472">Membrane</keyword>
<dbReference type="Proteomes" id="UP000729402">
    <property type="component" value="Unassembled WGS sequence"/>
</dbReference>
<organism evidence="2 3">
    <name type="scientific">Zizania palustris</name>
    <name type="common">Northern wild rice</name>
    <dbReference type="NCBI Taxonomy" id="103762"/>
    <lineage>
        <taxon>Eukaryota</taxon>
        <taxon>Viridiplantae</taxon>
        <taxon>Streptophyta</taxon>
        <taxon>Embryophyta</taxon>
        <taxon>Tracheophyta</taxon>
        <taxon>Spermatophyta</taxon>
        <taxon>Magnoliopsida</taxon>
        <taxon>Liliopsida</taxon>
        <taxon>Poales</taxon>
        <taxon>Poaceae</taxon>
        <taxon>BOP clade</taxon>
        <taxon>Oryzoideae</taxon>
        <taxon>Oryzeae</taxon>
        <taxon>Zizaniinae</taxon>
        <taxon>Zizania</taxon>
    </lineage>
</organism>
<name>A0A8J5SBF9_ZIZPA</name>
<reference evidence="2" key="1">
    <citation type="journal article" date="2021" name="bioRxiv">
        <title>Whole Genome Assembly and Annotation of Northern Wild Rice, Zizania palustris L., Supports a Whole Genome Duplication in the Zizania Genus.</title>
        <authorList>
            <person name="Haas M."/>
            <person name="Kono T."/>
            <person name="Macchietto M."/>
            <person name="Millas R."/>
            <person name="McGilp L."/>
            <person name="Shao M."/>
            <person name="Duquette J."/>
            <person name="Hirsch C.N."/>
            <person name="Kimball J."/>
        </authorList>
    </citation>
    <scope>NUCLEOTIDE SEQUENCE</scope>
    <source>
        <tissue evidence="2">Fresh leaf tissue</tissue>
    </source>
</reference>
<accession>A0A8J5SBF9</accession>
<dbReference type="PANTHER" id="PTHR47105">
    <property type="entry name" value="OS02G0173600 PROTEIN"/>
    <property type="match status" value="1"/>
</dbReference>
<protein>
    <submittedName>
        <fullName evidence="2">Uncharacterized protein</fullName>
    </submittedName>
</protein>
<evidence type="ECO:0000313" key="2">
    <source>
        <dbReference type="EMBL" id="KAG8064872.1"/>
    </source>
</evidence>
<dbReference type="PANTHER" id="PTHR47105:SF1">
    <property type="entry name" value="OS06G0665100 PROTEIN"/>
    <property type="match status" value="1"/>
</dbReference>
<comment type="caution">
    <text evidence="2">The sequence shown here is derived from an EMBL/GenBank/DDBJ whole genome shotgun (WGS) entry which is preliminary data.</text>
</comment>
<keyword evidence="1" id="KW-1133">Transmembrane helix</keyword>